<protein>
    <recommendedName>
        <fullName evidence="2">CPW-WPC domain-containing protein</fullName>
    </recommendedName>
</protein>
<dbReference type="AlphaFoldDB" id="A0A7J6U7Y9"/>
<comment type="caution">
    <text evidence="3">The sequence shown here is derived from an EMBL/GenBank/DDBJ whole genome shotgun (WGS) entry which is preliminary data.</text>
</comment>
<accession>A0A7J6U7Y9</accession>
<dbReference type="InterPro" id="IPR006387">
    <property type="entry name" value="CPW_WPC_dom"/>
</dbReference>
<sequence length="180" mass="19618">MEILLTLLGILRLAGSTKLKNVAQIAPFEFQAAGRTAFYDPKLAQSLYACKRDYSLPCPEFHTLDGTGACIPQVSGGPCGRYSVNLSLLSRNSKERWAELCRVNWPCEGDASIPCERSYYLLLFRLFNELHRAGNRIFFPVSLVVVDRSAPKIGHTSATRSAALPSCTGALAGSFSPSIS</sequence>
<dbReference type="Pfam" id="PF09717">
    <property type="entry name" value="CPW_WPC"/>
    <property type="match status" value="1"/>
</dbReference>
<evidence type="ECO:0000313" key="4">
    <source>
        <dbReference type="Proteomes" id="UP000574390"/>
    </source>
</evidence>
<gene>
    <name evidence="3" type="ORF">FOZ62_005424</name>
</gene>
<feature type="signal peptide" evidence="1">
    <location>
        <begin position="1"/>
        <end position="16"/>
    </location>
</feature>
<organism evidence="3 4">
    <name type="scientific">Perkinsus olseni</name>
    <name type="common">Perkinsus atlanticus</name>
    <dbReference type="NCBI Taxonomy" id="32597"/>
    <lineage>
        <taxon>Eukaryota</taxon>
        <taxon>Sar</taxon>
        <taxon>Alveolata</taxon>
        <taxon>Perkinsozoa</taxon>
        <taxon>Perkinsea</taxon>
        <taxon>Perkinsida</taxon>
        <taxon>Perkinsidae</taxon>
        <taxon>Perkinsus</taxon>
    </lineage>
</organism>
<dbReference type="NCBIfam" id="TIGR01492">
    <property type="entry name" value="CPW_WPC"/>
    <property type="match status" value="1"/>
</dbReference>
<reference evidence="3 4" key="1">
    <citation type="submission" date="2020-04" db="EMBL/GenBank/DDBJ databases">
        <title>Perkinsus olseni comparative genomics.</title>
        <authorList>
            <person name="Bogema D.R."/>
        </authorList>
    </citation>
    <scope>NUCLEOTIDE SEQUENCE [LARGE SCALE GENOMIC DNA]</scope>
    <source>
        <strain evidence="3">ATCC PRA-205</strain>
    </source>
</reference>
<dbReference type="Proteomes" id="UP000574390">
    <property type="component" value="Unassembled WGS sequence"/>
</dbReference>
<dbReference type="EMBL" id="JABANM010001710">
    <property type="protein sequence ID" value="KAF4753809.1"/>
    <property type="molecule type" value="Genomic_DNA"/>
</dbReference>
<evidence type="ECO:0000256" key="1">
    <source>
        <dbReference type="SAM" id="SignalP"/>
    </source>
</evidence>
<feature type="domain" description="CPW-WPC" evidence="2">
    <location>
        <begin position="50"/>
        <end position="109"/>
    </location>
</feature>
<name>A0A7J6U7Y9_PEROL</name>
<proteinExistence type="predicted"/>
<dbReference type="SMART" id="SM01099">
    <property type="entry name" value="CPW_WPC"/>
    <property type="match status" value="1"/>
</dbReference>
<evidence type="ECO:0000259" key="2">
    <source>
        <dbReference type="SMART" id="SM01099"/>
    </source>
</evidence>
<feature type="chain" id="PRO_5029564437" description="CPW-WPC domain-containing protein" evidence="1">
    <location>
        <begin position="17"/>
        <end position="180"/>
    </location>
</feature>
<keyword evidence="1" id="KW-0732">Signal</keyword>
<evidence type="ECO:0000313" key="3">
    <source>
        <dbReference type="EMBL" id="KAF4753809.1"/>
    </source>
</evidence>